<evidence type="ECO:0000256" key="7">
    <source>
        <dbReference type="ARBA" id="ARBA00022605"/>
    </source>
</evidence>
<dbReference type="PANTHER" id="PTHR11680">
    <property type="entry name" value="SERINE HYDROXYMETHYLTRANSFERASE"/>
    <property type="match status" value="1"/>
</dbReference>
<dbReference type="EC" id="2.1.2.1" evidence="11"/>
<dbReference type="InterPro" id="IPR049943">
    <property type="entry name" value="Ser_HO-MeTrfase-like"/>
</dbReference>
<evidence type="ECO:0000256" key="11">
    <source>
        <dbReference type="HAMAP-Rule" id="MF_00051"/>
    </source>
</evidence>
<dbReference type="GO" id="GO:0004372">
    <property type="term" value="F:glycine hydroxymethyltransferase activity"/>
    <property type="evidence" value="ECO:0007669"/>
    <property type="project" value="UniProtKB-UniRule"/>
</dbReference>
<comment type="subunit">
    <text evidence="4 11">Homodimer.</text>
</comment>
<dbReference type="FunFam" id="3.40.640.10:FF:000001">
    <property type="entry name" value="Serine hydroxymethyltransferase"/>
    <property type="match status" value="1"/>
</dbReference>
<sequence length="410" mass="45078">MSKPVIDHEVFEAIEQEKKRQEENIELIASENFISQAVMDAQGSVLTNKYAEGYPGKRYYGGCEFVDVIENLAIERAKELFGAEYANVQPHSGSQANMAVFQTFLEPGGTYMGMNLNHGGHLTHGSHVNFSGKLYNVVPYEVDKETETIDFDQVRRLALEHKPKMIIAGYSAYPRAIDFAKFREIADEVGAILMVDMAHIAGLIAAGEHPDPIPYADVVTSTTHKTLRGPRGGLILAKEEYGKKLNSAIFPGIQGGPLEHVIAGKAIAFKEALEPSFIDYSKQIKANARAMVEVFEGSKGRLISGGTDNHLLLMEVSDFGLNGKQAEALLDEVGITVNKNSIPFDTLGPFKTSGIRIGTPAVTTRGFKEEECRRVAELIVAALNSKDNEDELDKIRQSVKELTRKFPLYG</sequence>
<dbReference type="PIRSF" id="PIRSF000412">
    <property type="entry name" value="SHMT"/>
    <property type="match status" value="1"/>
</dbReference>
<feature type="binding site" evidence="11">
    <location>
        <position position="116"/>
    </location>
    <ligand>
        <name>(6S)-5,6,7,8-tetrahydrofolate</name>
        <dbReference type="ChEBI" id="CHEBI:57453"/>
    </ligand>
</feature>
<dbReference type="SUPFAM" id="SSF53383">
    <property type="entry name" value="PLP-dependent transferases"/>
    <property type="match status" value="1"/>
</dbReference>
<dbReference type="GO" id="GO:0032259">
    <property type="term" value="P:methylation"/>
    <property type="evidence" value="ECO:0007669"/>
    <property type="project" value="UniProtKB-KW"/>
</dbReference>
<evidence type="ECO:0000313" key="15">
    <source>
        <dbReference type="Proteomes" id="UP000199433"/>
    </source>
</evidence>
<dbReference type="GO" id="GO:0035999">
    <property type="term" value="P:tetrahydrofolate interconversion"/>
    <property type="evidence" value="ECO:0007669"/>
    <property type="project" value="UniProtKB-UniRule"/>
</dbReference>
<dbReference type="UniPathway" id="UPA00193"/>
<evidence type="ECO:0000256" key="9">
    <source>
        <dbReference type="ARBA" id="ARBA00022898"/>
    </source>
</evidence>
<dbReference type="InterPro" id="IPR019798">
    <property type="entry name" value="Ser_HO-MeTrfase_PLP_BS"/>
</dbReference>
<evidence type="ECO:0000256" key="5">
    <source>
        <dbReference type="ARBA" id="ARBA00022490"/>
    </source>
</evidence>
<comment type="cofactor">
    <cofactor evidence="1 11 12">
        <name>pyridoxal 5'-phosphate</name>
        <dbReference type="ChEBI" id="CHEBI:597326"/>
    </cofactor>
</comment>
<dbReference type="PANTHER" id="PTHR11680:SF35">
    <property type="entry name" value="SERINE HYDROXYMETHYLTRANSFERASE 1"/>
    <property type="match status" value="1"/>
</dbReference>
<dbReference type="GO" id="GO:0019264">
    <property type="term" value="P:glycine biosynthetic process from serine"/>
    <property type="evidence" value="ECO:0007669"/>
    <property type="project" value="UniProtKB-UniRule"/>
</dbReference>
<protein>
    <recommendedName>
        <fullName evidence="11">Serine hydroxymethyltransferase</fullName>
        <shortName evidence="11">SHMT</shortName>
        <shortName evidence="11">Serine methylase</shortName>
        <ecNumber evidence="11">2.1.2.1</ecNumber>
    </recommendedName>
</protein>
<feature type="binding site" evidence="11">
    <location>
        <position position="239"/>
    </location>
    <ligand>
        <name>(6S)-5,6,7,8-tetrahydrofolate</name>
        <dbReference type="ChEBI" id="CHEBI:57453"/>
    </ligand>
</feature>
<evidence type="ECO:0000256" key="3">
    <source>
        <dbReference type="ARBA" id="ARBA00006376"/>
    </source>
</evidence>
<accession>A0A1G9D9Z0</accession>
<evidence type="ECO:0000256" key="10">
    <source>
        <dbReference type="ARBA" id="ARBA00054606"/>
    </source>
</evidence>
<dbReference type="Gene3D" id="3.40.640.10">
    <property type="entry name" value="Type I PLP-dependent aspartate aminotransferase-like (Major domain)"/>
    <property type="match status" value="1"/>
</dbReference>
<keyword evidence="14" id="KW-0489">Methyltransferase</keyword>
<evidence type="ECO:0000256" key="4">
    <source>
        <dbReference type="ARBA" id="ARBA00011738"/>
    </source>
</evidence>
<evidence type="ECO:0000256" key="1">
    <source>
        <dbReference type="ARBA" id="ARBA00001933"/>
    </source>
</evidence>
<comment type="similarity">
    <text evidence="3 11">Belongs to the SHMT family.</text>
</comment>
<dbReference type="RefSeq" id="WP_091268030.1">
    <property type="nucleotide sequence ID" value="NZ_FNFK01000042.1"/>
</dbReference>
<keyword evidence="15" id="KW-1185">Reference proteome</keyword>
<dbReference type="STRING" id="426701.SAMN04488098_104215"/>
<proteinExistence type="inferred from homology"/>
<dbReference type="Gene3D" id="3.90.1150.10">
    <property type="entry name" value="Aspartate Aminotransferase, domain 1"/>
    <property type="match status" value="1"/>
</dbReference>
<keyword evidence="5 11" id="KW-0963">Cytoplasm</keyword>
<feature type="binding site" evidence="11">
    <location>
        <begin position="120"/>
        <end position="122"/>
    </location>
    <ligand>
        <name>(6S)-5,6,7,8-tetrahydrofolate</name>
        <dbReference type="ChEBI" id="CHEBI:57453"/>
    </ligand>
</feature>
<dbReference type="PROSITE" id="PS00096">
    <property type="entry name" value="SHMT"/>
    <property type="match status" value="1"/>
</dbReference>
<dbReference type="NCBIfam" id="NF000586">
    <property type="entry name" value="PRK00011.1"/>
    <property type="match status" value="1"/>
</dbReference>
<name>A0A1G9D9Z0_9LACT</name>
<comment type="catalytic activity">
    <reaction evidence="11">
        <text>(6R)-5,10-methylene-5,6,7,8-tetrahydrofolate + glycine + H2O = (6S)-5,6,7,8-tetrahydrofolate + L-serine</text>
        <dbReference type="Rhea" id="RHEA:15481"/>
        <dbReference type="ChEBI" id="CHEBI:15377"/>
        <dbReference type="ChEBI" id="CHEBI:15636"/>
        <dbReference type="ChEBI" id="CHEBI:33384"/>
        <dbReference type="ChEBI" id="CHEBI:57305"/>
        <dbReference type="ChEBI" id="CHEBI:57453"/>
        <dbReference type="EC" id="2.1.2.1"/>
    </reaction>
</comment>
<comment type="function">
    <text evidence="10">Catalyzes the reversible interconversion of serine and glycine with tetrahydrofolate (THF) serving as the one-carbon carrier. This reaction serves as the major source of one-carbon groups required for the biosynthesis of purines, thymidylate, methionine, and other important biomolecules. Also exhibits THF-independent aldolase activity toward beta-hydroxyamino acids, producing glycine and aldehydes, via a retro-aldol mechanism. Thus, is able to catalyze the cleavage of L-allo-threonine.</text>
</comment>
<dbReference type="Pfam" id="PF00464">
    <property type="entry name" value="SHMT"/>
    <property type="match status" value="1"/>
</dbReference>
<dbReference type="UniPathway" id="UPA00288">
    <property type="reaction ID" value="UER01023"/>
</dbReference>
<dbReference type="InterPro" id="IPR015424">
    <property type="entry name" value="PyrdxlP-dep_Trfase"/>
</dbReference>
<evidence type="ECO:0000256" key="8">
    <source>
        <dbReference type="ARBA" id="ARBA00022679"/>
    </source>
</evidence>
<evidence type="ECO:0000256" key="12">
    <source>
        <dbReference type="PIRSR" id="PIRSR000412-50"/>
    </source>
</evidence>
<dbReference type="GO" id="GO:0005829">
    <property type="term" value="C:cytosol"/>
    <property type="evidence" value="ECO:0007669"/>
    <property type="project" value="TreeGrafter"/>
</dbReference>
<dbReference type="GO" id="GO:0030170">
    <property type="term" value="F:pyridoxal phosphate binding"/>
    <property type="evidence" value="ECO:0007669"/>
    <property type="project" value="UniProtKB-UniRule"/>
</dbReference>
<feature type="modified residue" description="N6-(pyridoxal phosphate)lysine" evidence="11 12">
    <location>
        <position position="225"/>
    </location>
</feature>
<gene>
    <name evidence="11" type="primary">glyA</name>
    <name evidence="14" type="ORF">SAMN04488098_104215</name>
</gene>
<keyword evidence="7 11" id="KW-0028">Amino-acid biosynthesis</keyword>
<comment type="pathway">
    <text evidence="11">One-carbon metabolism; tetrahydrofolate interconversion.</text>
</comment>
<evidence type="ECO:0000256" key="2">
    <source>
        <dbReference type="ARBA" id="ARBA00004496"/>
    </source>
</evidence>
<comment type="pathway">
    <text evidence="11">Amino-acid biosynthesis; glycine biosynthesis; glycine from L-serine: step 1/1.</text>
</comment>
<feature type="site" description="Plays an important role in substrate specificity" evidence="11">
    <location>
        <position position="224"/>
    </location>
</feature>
<comment type="subcellular location">
    <subcellularLocation>
        <location evidence="2 11">Cytoplasm</location>
    </subcellularLocation>
</comment>
<dbReference type="GO" id="GO:0008168">
    <property type="term" value="F:methyltransferase activity"/>
    <property type="evidence" value="ECO:0007669"/>
    <property type="project" value="UniProtKB-KW"/>
</dbReference>
<dbReference type="InterPro" id="IPR015422">
    <property type="entry name" value="PyrdxlP-dep_Trfase_small"/>
</dbReference>
<dbReference type="CDD" id="cd00378">
    <property type="entry name" value="SHMT"/>
    <property type="match status" value="1"/>
</dbReference>
<keyword evidence="8 11" id="KW-0808">Transferase</keyword>
<comment type="caution">
    <text evidence="11">Lacks conserved residue(s) required for the propagation of feature annotation.</text>
</comment>
<dbReference type="InterPro" id="IPR001085">
    <property type="entry name" value="Ser_HO-MeTrfase"/>
</dbReference>
<dbReference type="InterPro" id="IPR015421">
    <property type="entry name" value="PyrdxlP-dep_Trfase_major"/>
</dbReference>
<evidence type="ECO:0000259" key="13">
    <source>
        <dbReference type="Pfam" id="PF00464"/>
    </source>
</evidence>
<dbReference type="EMBL" id="FNFK01000042">
    <property type="protein sequence ID" value="SDK60699.1"/>
    <property type="molecule type" value="Genomic_DNA"/>
</dbReference>
<keyword evidence="6 11" id="KW-0554">One-carbon metabolism</keyword>
<dbReference type="Proteomes" id="UP000199433">
    <property type="component" value="Unassembled WGS sequence"/>
</dbReference>
<reference evidence="15" key="1">
    <citation type="submission" date="2016-10" db="EMBL/GenBank/DDBJ databases">
        <authorList>
            <person name="Varghese N."/>
            <person name="Submissions S."/>
        </authorList>
    </citation>
    <scope>NUCLEOTIDE SEQUENCE [LARGE SCALE GENOMIC DNA]</scope>
    <source>
        <strain evidence="15">DSM 19181</strain>
    </source>
</reference>
<dbReference type="HAMAP" id="MF_00051">
    <property type="entry name" value="SHMT"/>
    <property type="match status" value="1"/>
</dbReference>
<dbReference type="InterPro" id="IPR039429">
    <property type="entry name" value="SHMT-like_dom"/>
</dbReference>
<dbReference type="AlphaFoldDB" id="A0A1G9D9Z0"/>
<dbReference type="OrthoDB" id="9803846at2"/>
<organism evidence="14 15">
    <name type="scientific">Alkalibacterium thalassium</name>
    <dbReference type="NCBI Taxonomy" id="426701"/>
    <lineage>
        <taxon>Bacteria</taxon>
        <taxon>Bacillati</taxon>
        <taxon>Bacillota</taxon>
        <taxon>Bacilli</taxon>
        <taxon>Lactobacillales</taxon>
        <taxon>Carnobacteriaceae</taxon>
        <taxon>Alkalibacterium</taxon>
    </lineage>
</organism>
<evidence type="ECO:0000313" key="14">
    <source>
        <dbReference type="EMBL" id="SDK60699.1"/>
    </source>
</evidence>
<keyword evidence="9 11" id="KW-0663">Pyridoxal phosphate</keyword>
<feature type="domain" description="Serine hydroxymethyltransferase-like" evidence="13">
    <location>
        <begin position="6"/>
        <end position="379"/>
    </location>
</feature>
<evidence type="ECO:0000256" key="6">
    <source>
        <dbReference type="ARBA" id="ARBA00022563"/>
    </source>
</evidence>